<dbReference type="InterPro" id="IPR036097">
    <property type="entry name" value="HisK_dim/P_sf"/>
</dbReference>
<evidence type="ECO:0000256" key="5">
    <source>
        <dbReference type="SAM" id="Phobius"/>
    </source>
</evidence>
<dbReference type="Pfam" id="PF00072">
    <property type="entry name" value="Response_reg"/>
    <property type="match status" value="1"/>
</dbReference>
<dbReference type="InterPro" id="IPR003661">
    <property type="entry name" value="HisK_dim/P_dom"/>
</dbReference>
<dbReference type="PROSITE" id="PS50110">
    <property type="entry name" value="RESPONSE_REGULATORY"/>
    <property type="match status" value="1"/>
</dbReference>
<evidence type="ECO:0000259" key="7">
    <source>
        <dbReference type="PROSITE" id="PS50110"/>
    </source>
</evidence>
<evidence type="ECO:0000313" key="9">
    <source>
        <dbReference type="Proteomes" id="UP000276029"/>
    </source>
</evidence>
<dbReference type="InterPro" id="IPR005467">
    <property type="entry name" value="His_kinase_dom"/>
</dbReference>
<comment type="caution">
    <text evidence="8">The sequence shown here is derived from an EMBL/GenBank/DDBJ whole genome shotgun (WGS) entry which is preliminary data.</text>
</comment>
<dbReference type="EC" id="2.7.13.3" evidence="2"/>
<organism evidence="8 9">
    <name type="scientific">Sphingosinicella microcystinivorans</name>
    <dbReference type="NCBI Taxonomy" id="335406"/>
    <lineage>
        <taxon>Bacteria</taxon>
        <taxon>Pseudomonadati</taxon>
        <taxon>Pseudomonadota</taxon>
        <taxon>Alphaproteobacteria</taxon>
        <taxon>Sphingomonadales</taxon>
        <taxon>Sphingosinicellaceae</taxon>
        <taxon>Sphingosinicella</taxon>
    </lineage>
</organism>
<name>A0ABX9T2S9_SPHMI</name>
<dbReference type="SMART" id="SM00388">
    <property type="entry name" value="HisKA"/>
    <property type="match status" value="1"/>
</dbReference>
<dbReference type="Pfam" id="PF05227">
    <property type="entry name" value="CHASE3"/>
    <property type="match status" value="1"/>
</dbReference>
<feature type="domain" description="Response regulatory" evidence="7">
    <location>
        <begin position="566"/>
        <end position="680"/>
    </location>
</feature>
<keyword evidence="5" id="KW-1133">Transmembrane helix</keyword>
<dbReference type="SUPFAM" id="SSF47384">
    <property type="entry name" value="Homodimeric domain of signal transducing histidine kinase"/>
    <property type="match status" value="1"/>
</dbReference>
<dbReference type="SMART" id="SM00448">
    <property type="entry name" value="REC"/>
    <property type="match status" value="1"/>
</dbReference>
<accession>A0ABX9T2S9</accession>
<dbReference type="InterPro" id="IPR007891">
    <property type="entry name" value="CHASE3"/>
</dbReference>
<gene>
    <name evidence="8" type="ORF">DFR51_1207</name>
</gene>
<dbReference type="SUPFAM" id="SSF55874">
    <property type="entry name" value="ATPase domain of HSP90 chaperone/DNA topoisomerase II/histidine kinase"/>
    <property type="match status" value="1"/>
</dbReference>
<dbReference type="SUPFAM" id="SSF52172">
    <property type="entry name" value="CheY-like"/>
    <property type="match status" value="1"/>
</dbReference>
<feature type="transmembrane region" description="Helical" evidence="5">
    <location>
        <begin position="229"/>
        <end position="255"/>
    </location>
</feature>
<sequence>MQKRYCALRVSRSIAKFGKMVLMEDANVSTGFEDSRAGTRTWHFVVGVFALLAALIGIGAISFAAFQRAVDIERTRTEAVARTSEGFESLVAAERVINALQEAERSQRGFVLTENPVFLEPYEAAIARSSSVLDELQRRIGEGDERQTARFVVLRRLITLKLEEMARSVEMTRRGRMEAARIDVASGYGRRLMDEIQAMMNEIVEEQRAVLDRRQQEVVKRDHLGAQSLYRLAALGVALLVAALISMIALAYMVYRTKLALEREEAGEIRRNVLEAAVAARTHELTQANVALRAEIASREAAENRLRQAQRMEAVGQLTGGIAHDFNNMLAVIISSLDLLKRRISADDARVVKLIDNAREGANRAASLTARLLAFSRRQSLNPQTVDVNTLMTGVVELIGRTLGERISVETKFGDNIPPVFVDPGELENVIINLAANARDAMPDGGALTIETKRYVPDGEPLSEGEAASAYALISVTDTGQGMPPEVAERVFEPFFTTKAVGKGTGLGLSQVHGFVHQSGGHISLESTPGEGTRVDIYLPVQIIGRVVSSAPRAEGPLARGSAEETILVVEDEDHLRMVTVENLRELGYTVRHAENGKEALEILDEHPGIRLLFTDIVMPGMYGDELAREALSRWPDLGILYTSGFARTGVDGEPLDPPAETVRKPYTMEGLAQKVRESLDHASRVEAAASPASGS</sequence>
<keyword evidence="5" id="KW-0812">Transmembrane</keyword>
<feature type="domain" description="Histidine kinase" evidence="6">
    <location>
        <begin position="321"/>
        <end position="543"/>
    </location>
</feature>
<dbReference type="Gene3D" id="3.30.565.10">
    <property type="entry name" value="Histidine kinase-like ATPase, C-terminal domain"/>
    <property type="match status" value="1"/>
</dbReference>
<evidence type="ECO:0000256" key="1">
    <source>
        <dbReference type="ARBA" id="ARBA00000085"/>
    </source>
</evidence>
<evidence type="ECO:0000259" key="6">
    <source>
        <dbReference type="PROSITE" id="PS50109"/>
    </source>
</evidence>
<evidence type="ECO:0000256" key="2">
    <source>
        <dbReference type="ARBA" id="ARBA00012438"/>
    </source>
</evidence>
<dbReference type="InterPro" id="IPR011006">
    <property type="entry name" value="CheY-like_superfamily"/>
</dbReference>
<dbReference type="Pfam" id="PF02518">
    <property type="entry name" value="HATPase_c"/>
    <property type="match status" value="1"/>
</dbReference>
<proteinExistence type="predicted"/>
<reference evidence="8 9" key="1">
    <citation type="submission" date="2018-10" db="EMBL/GenBank/DDBJ databases">
        <title>Genomic Encyclopedia of Type Strains, Phase IV (KMG-IV): sequencing the most valuable type-strain genomes for metagenomic binning, comparative biology and taxonomic classification.</title>
        <authorList>
            <person name="Goeker M."/>
        </authorList>
    </citation>
    <scope>NUCLEOTIDE SEQUENCE [LARGE SCALE GENOMIC DNA]</scope>
    <source>
        <strain evidence="8 9">DSM 19791</strain>
    </source>
</reference>
<dbReference type="Gene3D" id="3.40.50.2300">
    <property type="match status" value="1"/>
</dbReference>
<dbReference type="InterPro" id="IPR004358">
    <property type="entry name" value="Sig_transdc_His_kin-like_C"/>
</dbReference>
<evidence type="ECO:0000256" key="4">
    <source>
        <dbReference type="PROSITE-ProRule" id="PRU00169"/>
    </source>
</evidence>
<dbReference type="PANTHER" id="PTHR43065">
    <property type="entry name" value="SENSOR HISTIDINE KINASE"/>
    <property type="match status" value="1"/>
</dbReference>
<keyword evidence="3 4" id="KW-0597">Phosphoprotein</keyword>
<feature type="modified residue" description="4-aspartylphosphate" evidence="4">
    <location>
        <position position="616"/>
    </location>
</feature>
<dbReference type="Gene3D" id="1.10.287.130">
    <property type="match status" value="1"/>
</dbReference>
<dbReference type="Pfam" id="PF00512">
    <property type="entry name" value="HisKA"/>
    <property type="match status" value="1"/>
</dbReference>
<feature type="transmembrane region" description="Helical" evidence="5">
    <location>
        <begin position="42"/>
        <end position="66"/>
    </location>
</feature>
<dbReference type="InterPro" id="IPR036890">
    <property type="entry name" value="HATPase_C_sf"/>
</dbReference>
<evidence type="ECO:0000256" key="3">
    <source>
        <dbReference type="ARBA" id="ARBA00022553"/>
    </source>
</evidence>
<dbReference type="SMART" id="SM00387">
    <property type="entry name" value="HATPase_c"/>
    <property type="match status" value="1"/>
</dbReference>
<comment type="catalytic activity">
    <reaction evidence="1">
        <text>ATP + protein L-histidine = ADP + protein N-phospho-L-histidine.</text>
        <dbReference type="EC" id="2.7.13.3"/>
    </reaction>
</comment>
<evidence type="ECO:0000313" key="8">
    <source>
        <dbReference type="EMBL" id="RKS91641.1"/>
    </source>
</evidence>
<dbReference type="PANTHER" id="PTHR43065:SF49">
    <property type="entry name" value="HISTIDINE KINASE"/>
    <property type="match status" value="1"/>
</dbReference>
<dbReference type="PRINTS" id="PR00344">
    <property type="entry name" value="BCTRLSENSOR"/>
</dbReference>
<dbReference type="EMBL" id="RBWX01000007">
    <property type="protein sequence ID" value="RKS91641.1"/>
    <property type="molecule type" value="Genomic_DNA"/>
</dbReference>
<dbReference type="InterPro" id="IPR003594">
    <property type="entry name" value="HATPase_dom"/>
</dbReference>
<dbReference type="PROSITE" id="PS50109">
    <property type="entry name" value="HIS_KIN"/>
    <property type="match status" value="1"/>
</dbReference>
<dbReference type="InterPro" id="IPR001789">
    <property type="entry name" value="Sig_transdc_resp-reg_receiver"/>
</dbReference>
<keyword evidence="9" id="KW-1185">Reference proteome</keyword>
<dbReference type="Proteomes" id="UP000276029">
    <property type="component" value="Unassembled WGS sequence"/>
</dbReference>
<dbReference type="CDD" id="cd19410">
    <property type="entry name" value="HK9-like_sensor"/>
    <property type="match status" value="1"/>
</dbReference>
<keyword evidence="5" id="KW-0472">Membrane</keyword>
<protein>
    <recommendedName>
        <fullName evidence="2">histidine kinase</fullName>
        <ecNumber evidence="2">2.7.13.3</ecNumber>
    </recommendedName>
</protein>